<reference evidence="6" key="1">
    <citation type="submission" date="2016-04" db="UniProtKB">
        <authorList>
            <consortium name="WormBaseParasite"/>
        </authorList>
    </citation>
    <scope>IDENTIFICATION</scope>
</reference>
<organism evidence="6">
    <name type="scientific">Taenia asiatica</name>
    <name type="common">Asian tapeworm</name>
    <dbReference type="NCBI Taxonomy" id="60517"/>
    <lineage>
        <taxon>Eukaryota</taxon>
        <taxon>Metazoa</taxon>
        <taxon>Spiralia</taxon>
        <taxon>Lophotrochozoa</taxon>
        <taxon>Platyhelminthes</taxon>
        <taxon>Cestoda</taxon>
        <taxon>Eucestoda</taxon>
        <taxon>Cyclophyllidea</taxon>
        <taxon>Taeniidae</taxon>
        <taxon>Taenia</taxon>
    </lineage>
</organism>
<dbReference type="GO" id="GO:0005737">
    <property type="term" value="C:cytoplasm"/>
    <property type="evidence" value="ECO:0007669"/>
    <property type="project" value="TreeGrafter"/>
</dbReference>
<name>A0A158RAB3_TAEAS</name>
<dbReference type="PANTHER" id="PTHR24179:SF29">
    <property type="entry name" value="LD46604P"/>
    <property type="match status" value="1"/>
</dbReference>
<feature type="repeat" description="ANK" evidence="2">
    <location>
        <begin position="108"/>
        <end position="140"/>
    </location>
</feature>
<evidence type="ECO:0000256" key="3">
    <source>
        <dbReference type="SAM" id="MobiDB-lite"/>
    </source>
</evidence>
<dbReference type="Pfam" id="PF12796">
    <property type="entry name" value="Ank_2"/>
    <property type="match status" value="1"/>
</dbReference>
<accession>A0A158RAB3</accession>
<protein>
    <submittedName>
        <fullName evidence="6">ANK_REP_REGION domain-containing protein</fullName>
    </submittedName>
</protein>
<dbReference type="InterPro" id="IPR036770">
    <property type="entry name" value="Ankyrin_rpt-contain_sf"/>
</dbReference>
<dbReference type="InterPro" id="IPR002110">
    <property type="entry name" value="Ankyrin_rpt"/>
</dbReference>
<feature type="region of interest" description="Disordered" evidence="3">
    <location>
        <begin position="31"/>
        <end position="67"/>
    </location>
</feature>
<keyword evidence="2" id="KW-0040">ANK repeat</keyword>
<keyword evidence="5" id="KW-1185">Reference proteome</keyword>
<dbReference type="WBParaSite" id="TASK_0000888501-mRNA-1">
    <property type="protein sequence ID" value="TASK_0000888501-mRNA-1"/>
    <property type="gene ID" value="TASK_0000888501"/>
</dbReference>
<dbReference type="Gene3D" id="1.25.40.20">
    <property type="entry name" value="Ankyrin repeat-containing domain"/>
    <property type="match status" value="1"/>
</dbReference>
<gene>
    <name evidence="4" type="ORF">TASK_LOCUS8886</name>
</gene>
<proteinExistence type="predicted"/>
<dbReference type="GO" id="GO:0017020">
    <property type="term" value="F:myosin phosphatase regulator activity"/>
    <property type="evidence" value="ECO:0007669"/>
    <property type="project" value="TreeGrafter"/>
</dbReference>
<evidence type="ECO:0000313" key="5">
    <source>
        <dbReference type="Proteomes" id="UP000282613"/>
    </source>
</evidence>
<dbReference type="GO" id="GO:0004857">
    <property type="term" value="F:enzyme inhibitor activity"/>
    <property type="evidence" value="ECO:0007669"/>
    <property type="project" value="TreeGrafter"/>
</dbReference>
<dbReference type="SMART" id="SM00248">
    <property type="entry name" value="ANK"/>
    <property type="match status" value="3"/>
</dbReference>
<evidence type="ECO:0000256" key="1">
    <source>
        <dbReference type="ARBA" id="ARBA00022737"/>
    </source>
</evidence>
<dbReference type="STRING" id="60517.A0A158RAB3"/>
<evidence type="ECO:0000313" key="6">
    <source>
        <dbReference type="WBParaSite" id="TASK_0000888501-mRNA-1"/>
    </source>
</evidence>
<dbReference type="InterPro" id="IPR051226">
    <property type="entry name" value="PP1_Regulatory_Subunit"/>
</dbReference>
<dbReference type="Proteomes" id="UP000282613">
    <property type="component" value="Unassembled WGS sequence"/>
</dbReference>
<reference evidence="4 5" key="2">
    <citation type="submission" date="2018-11" db="EMBL/GenBank/DDBJ databases">
        <authorList>
            <consortium name="Pathogen Informatics"/>
        </authorList>
    </citation>
    <scope>NUCLEOTIDE SEQUENCE [LARGE SCALE GENOMIC DNA]</scope>
</reference>
<evidence type="ECO:0000313" key="4">
    <source>
        <dbReference type="EMBL" id="VDK41215.1"/>
    </source>
</evidence>
<dbReference type="OrthoDB" id="19014at2759"/>
<dbReference type="SUPFAM" id="SSF48403">
    <property type="entry name" value="Ankyrin repeat"/>
    <property type="match status" value="1"/>
</dbReference>
<dbReference type="EMBL" id="UYRS01018919">
    <property type="protein sequence ID" value="VDK41215.1"/>
    <property type="molecule type" value="Genomic_DNA"/>
</dbReference>
<feature type="compositionally biased region" description="Basic and acidic residues" evidence="3">
    <location>
        <begin position="35"/>
        <end position="45"/>
    </location>
</feature>
<dbReference type="AlphaFoldDB" id="A0A158RAB3"/>
<keyword evidence="1" id="KW-0677">Repeat</keyword>
<evidence type="ECO:0000256" key="2">
    <source>
        <dbReference type="PROSITE-ProRule" id="PRU00023"/>
    </source>
</evidence>
<sequence>MNALENCDVPALRVPDMERIRAARRKRQQQLKRWIQYDKTMEKKEKKGRTATSPPPASNPGGRQHPGLVRSVQFSQAVILLEAAARDDLNEVRKLLSQGVCPNATNTDGLTALHQCCIDNNQEMCRLLIRFGADVNARDTELWTPLHAAATCCHADLCKLLIDSFNRHHRECWHLVVQFACGGSGV</sequence>
<dbReference type="PROSITE" id="PS50297">
    <property type="entry name" value="ANK_REP_REGION"/>
    <property type="match status" value="1"/>
</dbReference>
<dbReference type="PANTHER" id="PTHR24179">
    <property type="entry name" value="PROTEIN PHOSPHATASE 1 REGULATORY SUBUNIT 12"/>
    <property type="match status" value="1"/>
</dbReference>
<dbReference type="PROSITE" id="PS50088">
    <property type="entry name" value="ANK_REPEAT"/>
    <property type="match status" value="1"/>
</dbReference>